<feature type="region of interest" description="Disordered" evidence="1">
    <location>
        <begin position="545"/>
        <end position="1259"/>
    </location>
</feature>
<feature type="compositionally biased region" description="Polar residues" evidence="1">
    <location>
        <begin position="1156"/>
        <end position="1187"/>
    </location>
</feature>
<feature type="compositionally biased region" description="Polar residues" evidence="1">
    <location>
        <begin position="209"/>
        <end position="221"/>
    </location>
</feature>
<organism evidence="2 3">
    <name type="scientific">Seminavis robusta</name>
    <dbReference type="NCBI Taxonomy" id="568900"/>
    <lineage>
        <taxon>Eukaryota</taxon>
        <taxon>Sar</taxon>
        <taxon>Stramenopiles</taxon>
        <taxon>Ochrophyta</taxon>
        <taxon>Bacillariophyta</taxon>
        <taxon>Bacillariophyceae</taxon>
        <taxon>Bacillariophycidae</taxon>
        <taxon>Naviculales</taxon>
        <taxon>Naviculaceae</taxon>
        <taxon>Seminavis</taxon>
    </lineage>
</organism>
<proteinExistence type="predicted"/>
<keyword evidence="3" id="KW-1185">Reference proteome</keyword>
<dbReference type="GO" id="GO:0036396">
    <property type="term" value="C:RNA N6-methyladenosine methyltransferase complex"/>
    <property type="evidence" value="ECO:0007669"/>
    <property type="project" value="TreeGrafter"/>
</dbReference>
<sequence>MGNTSSLTSAFQTGTTSKGAGCVSSGSSGKKSKGSKTSAAQAAESATERAKKVFGDVHESLKISVKKLEEQDHPAAHLIDTVCGPYFDTQGGSNHRHNRKMRENRSASFYSEDYNSDDSRTISEDEQTLDTDYNASTVNGSTVASSTAPNKKTKEIHTDSSYLSQSDYESSEVGRSSRHRSSKSKRRRNKEDDPSSTTGQSEDDDSKTMDTSISMGQGPQQLLSKPLASSFAKRCYFTKAGIGKNTQHYEGLTLTGNVVLMLAAAMKLKGCPTICDEDLRRVEQTYPNQFSRLPDELLLSSGWRRISKYCHFSNKPVPDGIPFFHSKQRIHPQGGYYFLLAAAVGMVRPIDVEPLTRDTLVLLETDYPTQCDAAPEVLIQDPEEWTLVDKFCFFSGGPINTEEDVFYQADFDGNPIYMLAFLSPSLTPEELYKLEAESEDAEGNPIPGLTSVVAVQDVESVYDLTERDFHDLKLYHLGPCRALPQYILQPQAWTKVLPPHFLEARHRAVLLAQEYEMANGGPVTPVARDPMAPPAQQLMVGATPLDRYDQHQPPPPPQQPPYTMHGADPNQNPPYDEHAAVGVPPPPHHPHHHPYSTNPHHNPPPPPPHTPGGPEDAGYFMSPRPPVGPPDHHHYAGGPQPSPQPGFSSEYDMAAAQHNSASMADPHMSPYPHHLHHPHHGGTPPPHPHQSPYPDSQQNGHHYQQPPSPQQPPYHQNSPSHYSQGSPQTPIDPVQQYQAHQQEDEQSHHSPTVTLEPDDDTQMAPMDEAMDTPRKAGPPGSNLHHQGMDPPEHLPQEPEPDDSVAVSEGTSQNPNSASYYSHPDALEDSNAESQYSPEARSPSRHDAPSFGSPDYSIPASPPDYGTPASPNDYAGTPVSPPNEYDDTPVSPPNEYGTPGTPVDAAPQYSYSVSPGKEEDEYYQDHHPEQSRDDQYYDTPEVMTPDGLKEQPGSQDHEFFNAPSVGEEEDDYEPASSSFDPSGHIGRHPDDYPPDDYQHANPGSPGYYDDEEGHSRLEVQESSSAEYFRGHEDDSPSPIKIDHLRRLGRKKGGAPHNGNVSVTSPSSQASSQNSVSEYSHSSAMRGAQELLKRNRQRRHEQARRRLNASNNEIRTNNSVETEGSPAKSPPHYAFSPDNGYHRNHSGNRGGPRGDDGSASTWESGNSEALTSVISGSSVWTDNSSNPADRSSRRALILQMAKARMKSNKDRDPAEKTIKEEKSNSLDDHDDYDDHSDMRHPGLTDAPTSSATDLDIAADLD</sequence>
<feature type="compositionally biased region" description="Low complexity" evidence="1">
    <location>
        <begin position="1059"/>
        <end position="1078"/>
    </location>
</feature>
<dbReference type="Proteomes" id="UP001153069">
    <property type="component" value="Unassembled WGS sequence"/>
</dbReference>
<feature type="compositionally biased region" description="Polar residues" evidence="1">
    <location>
        <begin position="130"/>
        <end position="150"/>
    </location>
</feature>
<feature type="compositionally biased region" description="Basic residues" evidence="1">
    <location>
        <begin position="176"/>
        <end position="188"/>
    </location>
</feature>
<dbReference type="InterPro" id="IPR026736">
    <property type="entry name" value="Virilizer"/>
</dbReference>
<comment type="caution">
    <text evidence="2">The sequence shown here is derived from an EMBL/GenBank/DDBJ whole genome shotgun (WGS) entry which is preliminary data.</text>
</comment>
<feature type="compositionally biased region" description="Basic and acidic residues" evidence="1">
    <location>
        <begin position="1027"/>
        <end position="1044"/>
    </location>
</feature>
<evidence type="ECO:0000256" key="1">
    <source>
        <dbReference type="SAM" id="MobiDB-lite"/>
    </source>
</evidence>
<feature type="region of interest" description="Disordered" evidence="1">
    <location>
        <begin position="1"/>
        <end position="55"/>
    </location>
</feature>
<evidence type="ECO:0000313" key="3">
    <source>
        <dbReference type="Proteomes" id="UP001153069"/>
    </source>
</evidence>
<feature type="region of interest" description="Disordered" evidence="1">
    <location>
        <begin position="85"/>
        <end position="221"/>
    </location>
</feature>
<dbReference type="PANTHER" id="PTHR23185">
    <property type="entry name" value="PROTEIN VIRILIZER HOMOLOG"/>
    <property type="match status" value="1"/>
</dbReference>
<gene>
    <name evidence="2" type="ORF">SEMRO_747_G196480.1</name>
</gene>
<dbReference type="GO" id="GO:0003723">
    <property type="term" value="F:RNA binding"/>
    <property type="evidence" value="ECO:0007669"/>
    <property type="project" value="TreeGrafter"/>
</dbReference>
<feature type="compositionally biased region" description="Polar residues" evidence="1">
    <location>
        <begin position="1"/>
        <end position="16"/>
    </location>
</feature>
<feature type="compositionally biased region" description="Low complexity" evidence="1">
    <location>
        <begin position="17"/>
        <end position="45"/>
    </location>
</feature>
<feature type="compositionally biased region" description="Basic and acidic residues" evidence="1">
    <location>
        <begin position="922"/>
        <end position="934"/>
    </location>
</feature>
<name>A0A9N8HJ78_9STRA</name>
<dbReference type="OrthoDB" id="47765at2759"/>
<feature type="compositionally biased region" description="Basic and acidic residues" evidence="1">
    <location>
        <begin position="46"/>
        <end position="55"/>
    </location>
</feature>
<reference evidence="2" key="1">
    <citation type="submission" date="2020-06" db="EMBL/GenBank/DDBJ databases">
        <authorList>
            <consortium name="Plant Systems Biology data submission"/>
        </authorList>
    </citation>
    <scope>NUCLEOTIDE SEQUENCE</scope>
    <source>
        <strain evidence="2">D6</strain>
    </source>
</reference>
<dbReference type="PANTHER" id="PTHR23185:SF0">
    <property type="entry name" value="PROTEIN VIRILIZER HOMOLOG"/>
    <property type="match status" value="1"/>
</dbReference>
<feature type="compositionally biased region" description="Basic and acidic residues" evidence="1">
    <location>
        <begin position="1205"/>
        <end position="1225"/>
    </location>
</feature>
<feature type="compositionally biased region" description="Low complexity" evidence="1">
    <location>
        <begin position="159"/>
        <end position="168"/>
    </location>
</feature>
<accession>A0A9N8HJ78</accession>
<feature type="compositionally biased region" description="Polar residues" evidence="1">
    <location>
        <begin position="1108"/>
        <end position="1120"/>
    </location>
</feature>
<evidence type="ECO:0000313" key="2">
    <source>
        <dbReference type="EMBL" id="CAB9515906.1"/>
    </source>
</evidence>
<feature type="compositionally biased region" description="Basic and acidic residues" evidence="1">
    <location>
        <begin position="786"/>
        <end position="796"/>
    </location>
</feature>
<protein>
    <submittedName>
        <fullName evidence="2">Uncharacterized protein</fullName>
    </submittedName>
</protein>
<dbReference type="EMBL" id="CAICTM010000746">
    <property type="protein sequence ID" value="CAB9515906.1"/>
    <property type="molecule type" value="Genomic_DNA"/>
</dbReference>
<dbReference type="AlphaFoldDB" id="A0A9N8HJ78"/>
<feature type="compositionally biased region" description="Polar residues" evidence="1">
    <location>
        <begin position="808"/>
        <end position="819"/>
    </location>
</feature>
<feature type="compositionally biased region" description="Pro residues" evidence="1">
    <location>
        <begin position="601"/>
        <end position="611"/>
    </location>
</feature>
<feature type="compositionally biased region" description="Basic residues" evidence="1">
    <location>
        <begin position="1092"/>
        <end position="1105"/>
    </location>
</feature>